<proteinExistence type="predicted"/>
<feature type="transmembrane region" description="Helical" evidence="2">
    <location>
        <begin position="176"/>
        <end position="194"/>
    </location>
</feature>
<protein>
    <recommendedName>
        <fullName evidence="5">DUF308 domain-containing protein</fullName>
    </recommendedName>
</protein>
<comment type="caution">
    <text evidence="3">The sequence shown here is derived from an EMBL/GenBank/DDBJ whole genome shotgun (WGS) entry which is preliminary data.</text>
</comment>
<dbReference type="RefSeq" id="WP_377179750.1">
    <property type="nucleotide sequence ID" value="NZ_JBHUOG010000001.1"/>
</dbReference>
<evidence type="ECO:0008006" key="5">
    <source>
        <dbReference type="Google" id="ProtNLM"/>
    </source>
</evidence>
<feature type="region of interest" description="Disordered" evidence="1">
    <location>
        <begin position="1"/>
        <end position="133"/>
    </location>
</feature>
<evidence type="ECO:0000256" key="1">
    <source>
        <dbReference type="SAM" id="MobiDB-lite"/>
    </source>
</evidence>
<keyword evidence="2" id="KW-1133">Transmembrane helix</keyword>
<evidence type="ECO:0000313" key="4">
    <source>
        <dbReference type="Proteomes" id="UP001597479"/>
    </source>
</evidence>
<dbReference type="Proteomes" id="UP001597479">
    <property type="component" value="Unassembled WGS sequence"/>
</dbReference>
<name>A0ABW5VMU6_9MICO</name>
<gene>
    <name evidence="3" type="ORF">ACFS27_01815</name>
</gene>
<reference evidence="4" key="1">
    <citation type="journal article" date="2019" name="Int. J. Syst. Evol. Microbiol.">
        <title>The Global Catalogue of Microorganisms (GCM) 10K type strain sequencing project: providing services to taxonomists for standard genome sequencing and annotation.</title>
        <authorList>
            <consortium name="The Broad Institute Genomics Platform"/>
            <consortium name="The Broad Institute Genome Sequencing Center for Infectious Disease"/>
            <person name="Wu L."/>
            <person name="Ma J."/>
        </authorList>
    </citation>
    <scope>NUCLEOTIDE SEQUENCE [LARGE SCALE GENOMIC DNA]</scope>
    <source>
        <strain evidence="4">CCM 7044</strain>
    </source>
</reference>
<evidence type="ECO:0000313" key="3">
    <source>
        <dbReference type="EMBL" id="MFD2792277.1"/>
    </source>
</evidence>
<organism evidence="3 4">
    <name type="scientific">Promicromonospora vindobonensis</name>
    <dbReference type="NCBI Taxonomy" id="195748"/>
    <lineage>
        <taxon>Bacteria</taxon>
        <taxon>Bacillati</taxon>
        <taxon>Actinomycetota</taxon>
        <taxon>Actinomycetes</taxon>
        <taxon>Micrococcales</taxon>
        <taxon>Promicromonosporaceae</taxon>
        <taxon>Promicromonospora</taxon>
    </lineage>
</organism>
<feature type="transmembrane region" description="Helical" evidence="2">
    <location>
        <begin position="143"/>
        <end position="164"/>
    </location>
</feature>
<sequence>MAASNTDDRDDDVPGDTPRELGDDDVASRWADIVATLGDIDVSRADGAAADPEEPAESSQTSRSDDEGAAGDRPDDRADDRTGARADDRADDTADGEQSSAPRVILPAGPRDWPLSPESEALEEEDSHFTPPVPPPLLSRDPLLTMAWSFVVGVPTLALVGMVVSAAMPSVAIPPLVGQIGVGLFVAGLGVLIWRMPHQRDPDDDGPGAVV</sequence>
<keyword evidence="2" id="KW-0812">Transmembrane</keyword>
<dbReference type="EMBL" id="JBHUOG010000001">
    <property type="protein sequence ID" value="MFD2792277.1"/>
    <property type="molecule type" value="Genomic_DNA"/>
</dbReference>
<keyword evidence="4" id="KW-1185">Reference proteome</keyword>
<feature type="compositionally biased region" description="Basic and acidic residues" evidence="1">
    <location>
        <begin position="63"/>
        <end position="92"/>
    </location>
</feature>
<accession>A0ABW5VMU6</accession>
<evidence type="ECO:0000256" key="2">
    <source>
        <dbReference type="SAM" id="Phobius"/>
    </source>
</evidence>
<keyword evidence="2" id="KW-0472">Membrane</keyword>